<organism evidence="10 11">
    <name type="scientific">Candida metapsilosis</name>
    <dbReference type="NCBI Taxonomy" id="273372"/>
    <lineage>
        <taxon>Eukaryota</taxon>
        <taxon>Fungi</taxon>
        <taxon>Dikarya</taxon>
        <taxon>Ascomycota</taxon>
        <taxon>Saccharomycotina</taxon>
        <taxon>Pichiomycetes</taxon>
        <taxon>Debaryomycetaceae</taxon>
        <taxon>Candida/Lodderomyces clade</taxon>
        <taxon>Candida</taxon>
    </lineage>
</organism>
<dbReference type="GO" id="GO:0009986">
    <property type="term" value="C:cell surface"/>
    <property type="evidence" value="ECO:0007669"/>
    <property type="project" value="TreeGrafter"/>
</dbReference>
<dbReference type="GO" id="GO:0009277">
    <property type="term" value="C:fungal-type cell wall"/>
    <property type="evidence" value="ECO:0007669"/>
    <property type="project" value="TreeGrafter"/>
</dbReference>
<protein>
    <submittedName>
        <fullName evidence="10">ECM331</fullName>
    </submittedName>
</protein>
<evidence type="ECO:0000256" key="9">
    <source>
        <dbReference type="SAM" id="SignalP"/>
    </source>
</evidence>
<evidence type="ECO:0000256" key="8">
    <source>
        <dbReference type="SAM" id="MobiDB-lite"/>
    </source>
</evidence>
<dbReference type="Proteomes" id="UP000669133">
    <property type="component" value="Unassembled WGS sequence"/>
</dbReference>
<dbReference type="PANTHER" id="PTHR31018">
    <property type="entry name" value="SPORULATION-SPECIFIC PROTEIN-RELATED"/>
    <property type="match status" value="1"/>
</dbReference>
<evidence type="ECO:0000256" key="5">
    <source>
        <dbReference type="ARBA" id="ARBA00022525"/>
    </source>
</evidence>
<accession>A0A8H7ZF31</accession>
<proteinExistence type="inferred from homology"/>
<gene>
    <name evidence="10" type="ORF">I9W82_005434</name>
</gene>
<feature type="signal peptide" evidence="9">
    <location>
        <begin position="1"/>
        <end position="19"/>
    </location>
</feature>
<evidence type="ECO:0000256" key="7">
    <source>
        <dbReference type="ARBA" id="ARBA00023180"/>
    </source>
</evidence>
<comment type="caution">
    <text evidence="10">The sequence shown here is derived from an EMBL/GenBank/DDBJ whole genome shotgun (WGS) entry which is preliminary data.</text>
</comment>
<keyword evidence="5" id="KW-0964">Secreted</keyword>
<keyword evidence="11" id="KW-1185">Reference proteome</keyword>
<feature type="compositionally biased region" description="Low complexity" evidence="8">
    <location>
        <begin position="383"/>
        <end position="417"/>
    </location>
</feature>
<dbReference type="Gene3D" id="3.80.20.20">
    <property type="entry name" value="Receptor L-domain"/>
    <property type="match status" value="2"/>
</dbReference>
<dbReference type="GeneID" id="93654063"/>
<keyword evidence="4" id="KW-0134">Cell wall</keyword>
<sequence length="439" mass="46655">MKFNNLITLFTILAAGAFAADETESETATKSSSKSTTTKASNSKSSSTNSCSLSKTTITNATALGQIVSCPTLDGQITISGDEFASVDLPQLRKLEGDLTVINSKSVVSINMNQLQNIEGKLCITNMTQLITIDLSSLRNAQDLEMVSLPSFANLVLNQELQSTEKFILSDTALSNLNGLTSFSNINYMNINNNKNITQIQFPYLRSVSDALILSFNNDDALVDLNQLQWASNLTIQSVGTFSANVLHSVNGTLQISYNIFDSLNLSNLSYVGSSLQIFAHDELTSIDLENLQKIGGELSIFNNSELQDLSDTFPSLETVEGAVAISGDIANLSMNSLQGVKGDFQLNSTSDEFDCSKFNKLHDDGDIEGHRYICSAAKKPVSSSSGTATRTGGSSATGSSSSSSGGDSDSTTKSNGSDKMVISSLVIPIGLILAVALL</sequence>
<name>A0A8H7ZF31_9ASCO</name>
<evidence type="ECO:0000256" key="1">
    <source>
        <dbReference type="ARBA" id="ARBA00004191"/>
    </source>
</evidence>
<keyword evidence="7" id="KW-0325">Glycoprotein</keyword>
<comment type="subcellular location">
    <subcellularLocation>
        <location evidence="2">Cell membrane</location>
        <topology evidence="2">Lipid-anchor</topology>
        <topology evidence="2">GPI-anchor</topology>
    </subcellularLocation>
    <subcellularLocation>
        <location evidence="1">Secreted</location>
        <location evidence="1">Cell wall</location>
    </subcellularLocation>
</comment>
<evidence type="ECO:0000256" key="6">
    <source>
        <dbReference type="ARBA" id="ARBA00022729"/>
    </source>
</evidence>
<dbReference type="OrthoDB" id="536881at2759"/>
<evidence type="ECO:0000313" key="10">
    <source>
        <dbReference type="EMBL" id="KAG5417798.1"/>
    </source>
</evidence>
<reference evidence="10 11" key="1">
    <citation type="submission" date="2020-12" db="EMBL/GenBank/DDBJ databases">
        <title>Effect of drift, selection, and recombination on the evolution of hybrid genomes in Candida yeast pathogens.</title>
        <authorList>
            <person name="Mixao V."/>
            <person name="Ksiezopolska E."/>
            <person name="Saus E."/>
            <person name="Boekhout T."/>
            <person name="Gacser A."/>
            <person name="Gabaldon T."/>
        </authorList>
    </citation>
    <scope>NUCLEOTIDE SEQUENCE [LARGE SCALE GENOMIC DNA]</scope>
    <source>
        <strain evidence="10 11">BP57</strain>
    </source>
</reference>
<dbReference type="AlphaFoldDB" id="A0A8H7ZF31"/>
<dbReference type="SUPFAM" id="SSF52058">
    <property type="entry name" value="L domain-like"/>
    <property type="match status" value="2"/>
</dbReference>
<feature type="region of interest" description="Disordered" evidence="8">
    <location>
        <begin position="382"/>
        <end position="417"/>
    </location>
</feature>
<feature type="chain" id="PRO_5034239217" evidence="9">
    <location>
        <begin position="20"/>
        <end position="439"/>
    </location>
</feature>
<feature type="region of interest" description="Disordered" evidence="8">
    <location>
        <begin position="24"/>
        <end position="52"/>
    </location>
</feature>
<dbReference type="RefSeq" id="XP_067546914.1">
    <property type="nucleotide sequence ID" value="XM_067694610.1"/>
</dbReference>
<dbReference type="PANTHER" id="PTHR31018:SF3">
    <property type="entry name" value="RECEPTOR PROTEIN-TYROSINE KINASE"/>
    <property type="match status" value="1"/>
</dbReference>
<evidence type="ECO:0000256" key="2">
    <source>
        <dbReference type="ARBA" id="ARBA00004609"/>
    </source>
</evidence>
<evidence type="ECO:0000313" key="11">
    <source>
        <dbReference type="Proteomes" id="UP000669133"/>
    </source>
</evidence>
<dbReference type="InterPro" id="IPR051648">
    <property type="entry name" value="CWI-Assembly_Regulator"/>
</dbReference>
<feature type="compositionally biased region" description="Low complexity" evidence="8">
    <location>
        <begin position="26"/>
        <end position="52"/>
    </location>
</feature>
<comment type="similarity">
    <text evidence="3">Belongs to the SPS2 family.</text>
</comment>
<evidence type="ECO:0000256" key="3">
    <source>
        <dbReference type="ARBA" id="ARBA00005798"/>
    </source>
</evidence>
<keyword evidence="6 9" id="KW-0732">Signal</keyword>
<dbReference type="GO" id="GO:0005886">
    <property type="term" value="C:plasma membrane"/>
    <property type="evidence" value="ECO:0007669"/>
    <property type="project" value="UniProtKB-SubCell"/>
</dbReference>
<dbReference type="InterPro" id="IPR036941">
    <property type="entry name" value="Rcpt_L-dom_sf"/>
</dbReference>
<dbReference type="GO" id="GO:0031505">
    <property type="term" value="P:fungal-type cell wall organization"/>
    <property type="evidence" value="ECO:0007669"/>
    <property type="project" value="TreeGrafter"/>
</dbReference>
<dbReference type="EMBL" id="JAEOAQ010000007">
    <property type="protein sequence ID" value="KAG5417798.1"/>
    <property type="molecule type" value="Genomic_DNA"/>
</dbReference>
<evidence type="ECO:0000256" key="4">
    <source>
        <dbReference type="ARBA" id="ARBA00022512"/>
    </source>
</evidence>